<name>A0ABU9ICU5_9SPHN</name>
<evidence type="ECO:0000313" key="2">
    <source>
        <dbReference type="Proteomes" id="UP001497045"/>
    </source>
</evidence>
<accession>A0ABU9ICU5</accession>
<dbReference type="Proteomes" id="UP001497045">
    <property type="component" value="Unassembled WGS sequence"/>
</dbReference>
<keyword evidence="2" id="KW-1185">Reference proteome</keyword>
<dbReference type="EMBL" id="JBBYHV010000001">
    <property type="protein sequence ID" value="MEL1249957.1"/>
    <property type="molecule type" value="Genomic_DNA"/>
</dbReference>
<evidence type="ECO:0000313" key="1">
    <source>
        <dbReference type="EMBL" id="MEL1249957.1"/>
    </source>
</evidence>
<protein>
    <submittedName>
        <fullName evidence="1">Uncharacterized protein</fullName>
    </submittedName>
</protein>
<proteinExistence type="predicted"/>
<reference evidence="1 2" key="1">
    <citation type="submission" date="2024-04" db="EMBL/GenBank/DDBJ databases">
        <title>Aurantiacibacter sp. DGU6 16S ribosomal RNA gene Genome sequencing and assembly.</title>
        <authorList>
            <person name="Park S."/>
        </authorList>
    </citation>
    <scope>NUCLEOTIDE SEQUENCE [LARGE SCALE GENOMIC DNA]</scope>
    <source>
        <strain evidence="1 2">DGU6</strain>
    </source>
</reference>
<comment type="caution">
    <text evidence="1">The sequence shown here is derived from an EMBL/GenBank/DDBJ whole genome shotgun (WGS) entry which is preliminary data.</text>
</comment>
<organism evidence="1 2">
    <name type="scientific">Aurantiacibacter gilvus</name>
    <dbReference type="NCBI Taxonomy" id="3139141"/>
    <lineage>
        <taxon>Bacteria</taxon>
        <taxon>Pseudomonadati</taxon>
        <taxon>Pseudomonadota</taxon>
        <taxon>Alphaproteobacteria</taxon>
        <taxon>Sphingomonadales</taxon>
        <taxon>Erythrobacteraceae</taxon>
        <taxon>Aurantiacibacter</taxon>
    </lineage>
</organism>
<gene>
    <name evidence="1" type="ORF">AAEO60_04670</name>
</gene>
<sequence length="41" mass="4310">MPAYTYEAADEVDRDAARAAALQLADTFVASLVALVANSTH</sequence>
<dbReference type="RefSeq" id="WP_341672477.1">
    <property type="nucleotide sequence ID" value="NZ_JBBYHV010000001.1"/>
</dbReference>